<protein>
    <submittedName>
        <fullName evidence="2">Uncharacterized protein</fullName>
    </submittedName>
</protein>
<dbReference type="Proteomes" id="UP000050525">
    <property type="component" value="Unassembled WGS sequence"/>
</dbReference>
<gene>
    <name evidence="2" type="ORF">Y1Q_0023964</name>
</gene>
<evidence type="ECO:0000256" key="1">
    <source>
        <dbReference type="SAM" id="MobiDB-lite"/>
    </source>
</evidence>
<feature type="compositionally biased region" description="Low complexity" evidence="1">
    <location>
        <begin position="153"/>
        <end position="162"/>
    </location>
</feature>
<evidence type="ECO:0000313" key="3">
    <source>
        <dbReference type="Proteomes" id="UP000050525"/>
    </source>
</evidence>
<reference evidence="2 3" key="1">
    <citation type="journal article" date="2012" name="Genome Biol.">
        <title>Sequencing three crocodilian genomes to illuminate the evolution of archosaurs and amniotes.</title>
        <authorList>
            <person name="St John J.A."/>
            <person name="Braun E.L."/>
            <person name="Isberg S.R."/>
            <person name="Miles L.G."/>
            <person name="Chong A.Y."/>
            <person name="Gongora J."/>
            <person name="Dalzell P."/>
            <person name="Moran C."/>
            <person name="Bed'hom B."/>
            <person name="Abzhanov A."/>
            <person name="Burgess S.C."/>
            <person name="Cooksey A.M."/>
            <person name="Castoe T.A."/>
            <person name="Crawford N.G."/>
            <person name="Densmore L.D."/>
            <person name="Drew J.C."/>
            <person name="Edwards S.V."/>
            <person name="Faircloth B.C."/>
            <person name="Fujita M.K."/>
            <person name="Greenwold M.J."/>
            <person name="Hoffmann F.G."/>
            <person name="Howard J.M."/>
            <person name="Iguchi T."/>
            <person name="Janes D.E."/>
            <person name="Khan S.Y."/>
            <person name="Kohno S."/>
            <person name="de Koning A.J."/>
            <person name="Lance S.L."/>
            <person name="McCarthy F.M."/>
            <person name="McCormack J.E."/>
            <person name="Merchant M.E."/>
            <person name="Peterson D.G."/>
            <person name="Pollock D.D."/>
            <person name="Pourmand N."/>
            <person name="Raney B.J."/>
            <person name="Roessler K.A."/>
            <person name="Sanford J.R."/>
            <person name="Sawyer R.H."/>
            <person name="Schmidt C.J."/>
            <person name="Triplett E.W."/>
            <person name="Tuberville T.D."/>
            <person name="Venegas-Anaya M."/>
            <person name="Howard J.T."/>
            <person name="Jarvis E.D."/>
            <person name="Guillette L.J.Jr."/>
            <person name="Glenn T.C."/>
            <person name="Green R.E."/>
            <person name="Ray D.A."/>
        </authorList>
    </citation>
    <scope>NUCLEOTIDE SEQUENCE [LARGE SCALE GENOMIC DNA]</scope>
    <source>
        <strain evidence="2">KSC_2009_1</strain>
    </source>
</reference>
<proteinExistence type="predicted"/>
<keyword evidence="3" id="KW-1185">Reference proteome</keyword>
<dbReference type="AlphaFoldDB" id="A0A151MLV9"/>
<comment type="caution">
    <text evidence="2">The sequence shown here is derived from an EMBL/GenBank/DDBJ whole genome shotgun (WGS) entry which is preliminary data.</text>
</comment>
<name>A0A151MLV9_ALLMI</name>
<accession>A0A151MLV9</accession>
<organism evidence="2 3">
    <name type="scientific">Alligator mississippiensis</name>
    <name type="common">American alligator</name>
    <dbReference type="NCBI Taxonomy" id="8496"/>
    <lineage>
        <taxon>Eukaryota</taxon>
        <taxon>Metazoa</taxon>
        <taxon>Chordata</taxon>
        <taxon>Craniata</taxon>
        <taxon>Vertebrata</taxon>
        <taxon>Euteleostomi</taxon>
        <taxon>Archelosauria</taxon>
        <taxon>Archosauria</taxon>
        <taxon>Crocodylia</taxon>
        <taxon>Alligatoridae</taxon>
        <taxon>Alligatorinae</taxon>
        <taxon>Alligator</taxon>
    </lineage>
</organism>
<dbReference type="EMBL" id="AKHW03005753">
    <property type="protein sequence ID" value="KYO25528.1"/>
    <property type="molecule type" value="Genomic_DNA"/>
</dbReference>
<evidence type="ECO:0000313" key="2">
    <source>
        <dbReference type="EMBL" id="KYO25528.1"/>
    </source>
</evidence>
<sequence length="172" mass="18875">MELMEDLSTDNLKMYLHSFLQSCLLRAAASKTFWAIGRDSNSDLGSPDVPEVGDMAAHLGLSISDPVETIGYNTMEGLYWLAQILLHQRVHDMRGADELFCECLMEPSQVQGYRDPARVGEEKEIPVRVLNKLFIIPCFKGLPENLQGHSLLASSSGTPSSLQQPTLAPAAA</sequence>
<feature type="region of interest" description="Disordered" evidence="1">
    <location>
        <begin position="153"/>
        <end position="172"/>
    </location>
</feature>